<comment type="caution">
    <text evidence="2">The sequence shown here is derived from an EMBL/GenBank/DDBJ whole genome shotgun (WGS) entry which is preliminary data.</text>
</comment>
<name>A0ABD6C638_9EURY</name>
<sequence>MTLKLSREHAQLAALLSLLAVLLIGVSLLSGTAAAQETTATPQNTTQPVGGERIHGDLLLVEKTYRDNGGQNGTLVLTFKADRPTAVTLIDAGAFMSGGELPTRTAVVDGRTTMTMPVTQVGSMVGITIVSDGVRYAVPYRTSESADSHLFTGKPTWQDTRIAGLSGFIGGLVIISFVAWYRVHSDRGSVERVL</sequence>
<evidence type="ECO:0000313" key="3">
    <source>
        <dbReference type="Proteomes" id="UP001597119"/>
    </source>
</evidence>
<evidence type="ECO:0000313" key="2">
    <source>
        <dbReference type="EMBL" id="MFD1585504.1"/>
    </source>
</evidence>
<accession>A0ABD6C638</accession>
<evidence type="ECO:0000256" key="1">
    <source>
        <dbReference type="SAM" id="Phobius"/>
    </source>
</evidence>
<gene>
    <name evidence="2" type="ORF">ACFR9U_00800</name>
</gene>
<dbReference type="Proteomes" id="UP001597119">
    <property type="component" value="Unassembled WGS sequence"/>
</dbReference>
<protein>
    <submittedName>
        <fullName evidence="2">Uncharacterized protein</fullName>
    </submittedName>
</protein>
<keyword evidence="1" id="KW-1133">Transmembrane helix</keyword>
<reference evidence="2 3" key="1">
    <citation type="journal article" date="2019" name="Int. J. Syst. Evol. Microbiol.">
        <title>The Global Catalogue of Microorganisms (GCM) 10K type strain sequencing project: providing services to taxonomists for standard genome sequencing and annotation.</title>
        <authorList>
            <consortium name="The Broad Institute Genomics Platform"/>
            <consortium name="The Broad Institute Genome Sequencing Center for Infectious Disease"/>
            <person name="Wu L."/>
            <person name="Ma J."/>
        </authorList>
    </citation>
    <scope>NUCLEOTIDE SEQUENCE [LARGE SCALE GENOMIC DNA]</scope>
    <source>
        <strain evidence="2 3">CGMCC 1.12125</strain>
    </source>
</reference>
<proteinExistence type="predicted"/>
<dbReference type="InterPro" id="IPR058376">
    <property type="entry name" value="DUF8063"/>
</dbReference>
<keyword evidence="1" id="KW-0812">Transmembrane</keyword>
<feature type="transmembrane region" description="Helical" evidence="1">
    <location>
        <begin position="162"/>
        <end position="183"/>
    </location>
</feature>
<dbReference type="EMBL" id="JBHUDJ010000001">
    <property type="protein sequence ID" value="MFD1585504.1"/>
    <property type="molecule type" value="Genomic_DNA"/>
</dbReference>
<keyword evidence="3" id="KW-1185">Reference proteome</keyword>
<dbReference type="RefSeq" id="WP_247377910.1">
    <property type="nucleotide sequence ID" value="NZ_JALLGV010000004.1"/>
</dbReference>
<dbReference type="Pfam" id="PF26259">
    <property type="entry name" value="DUF8063"/>
    <property type="match status" value="1"/>
</dbReference>
<organism evidence="2 3">
    <name type="scientific">Halorientalis brevis</name>
    <dbReference type="NCBI Taxonomy" id="1126241"/>
    <lineage>
        <taxon>Archaea</taxon>
        <taxon>Methanobacteriati</taxon>
        <taxon>Methanobacteriota</taxon>
        <taxon>Stenosarchaea group</taxon>
        <taxon>Halobacteria</taxon>
        <taxon>Halobacteriales</taxon>
        <taxon>Haloarculaceae</taxon>
        <taxon>Halorientalis</taxon>
    </lineage>
</organism>
<keyword evidence="1" id="KW-0472">Membrane</keyword>
<dbReference type="AlphaFoldDB" id="A0ABD6C638"/>